<dbReference type="Gene3D" id="1.10.10.10">
    <property type="entry name" value="Winged helix-like DNA-binding domain superfamily/Winged helix DNA-binding domain"/>
    <property type="match status" value="1"/>
</dbReference>
<name>A0A6J7A4Y5_9ZZZZ</name>
<accession>A0A6J7A4Y5</accession>
<proteinExistence type="predicted"/>
<dbReference type="PANTHER" id="PTHR33164">
    <property type="entry name" value="TRANSCRIPTIONAL REGULATOR, MARR FAMILY"/>
    <property type="match status" value="1"/>
</dbReference>
<dbReference type="GO" id="GO:0003700">
    <property type="term" value="F:DNA-binding transcription factor activity"/>
    <property type="evidence" value="ECO:0007669"/>
    <property type="project" value="InterPro"/>
</dbReference>
<gene>
    <name evidence="2" type="ORF">UFOPK2754_01526</name>
    <name evidence="3" type="ORF">UFOPK3139_01161</name>
    <name evidence="4" type="ORF">UFOPK3543_01058</name>
    <name evidence="5" type="ORF">UFOPK3967_00290</name>
</gene>
<dbReference type="EMBL" id="CAFABA010000038">
    <property type="protein sequence ID" value="CAB4827892.1"/>
    <property type="molecule type" value="Genomic_DNA"/>
</dbReference>
<sequence>MTNSRVESGFDNIGNGLYRLQRLLSSRRVSSSLADAADLHVSQQGMQILRALRDGESRPVAEAARAARMDVGAASRQLRKLDDAGLTERSASSDNASVVLVRLTGRGAELAKRLQHVNNQHLRDALLGWTSAERDQLGHLLVRLVDDLQRTPYRSGT</sequence>
<evidence type="ECO:0000313" key="3">
    <source>
        <dbReference type="EMBL" id="CAB4827892.1"/>
    </source>
</evidence>
<protein>
    <submittedName>
        <fullName evidence="3">Unannotated protein</fullName>
    </submittedName>
</protein>
<dbReference type="SMART" id="SM00347">
    <property type="entry name" value="HTH_MARR"/>
    <property type="match status" value="1"/>
</dbReference>
<dbReference type="InterPro" id="IPR011991">
    <property type="entry name" value="ArsR-like_HTH"/>
</dbReference>
<dbReference type="PROSITE" id="PS50995">
    <property type="entry name" value="HTH_MARR_2"/>
    <property type="match status" value="1"/>
</dbReference>
<dbReference type="CDD" id="cd00090">
    <property type="entry name" value="HTH_ARSR"/>
    <property type="match status" value="1"/>
</dbReference>
<dbReference type="GO" id="GO:0006950">
    <property type="term" value="P:response to stress"/>
    <property type="evidence" value="ECO:0007669"/>
    <property type="project" value="TreeGrafter"/>
</dbReference>
<dbReference type="EMBL" id="CAFBOS010000010">
    <property type="protein sequence ID" value="CAB4979863.1"/>
    <property type="molecule type" value="Genomic_DNA"/>
</dbReference>
<dbReference type="AlphaFoldDB" id="A0A6J7A4Y5"/>
<organism evidence="3">
    <name type="scientific">freshwater metagenome</name>
    <dbReference type="NCBI Taxonomy" id="449393"/>
    <lineage>
        <taxon>unclassified sequences</taxon>
        <taxon>metagenomes</taxon>
        <taxon>ecological metagenomes</taxon>
    </lineage>
</organism>
<dbReference type="InterPro" id="IPR039422">
    <property type="entry name" value="MarR/SlyA-like"/>
</dbReference>
<evidence type="ECO:0000313" key="2">
    <source>
        <dbReference type="EMBL" id="CAB4746220.1"/>
    </source>
</evidence>
<dbReference type="InterPro" id="IPR000835">
    <property type="entry name" value="HTH_MarR-typ"/>
</dbReference>
<evidence type="ECO:0000259" key="1">
    <source>
        <dbReference type="PROSITE" id="PS50995"/>
    </source>
</evidence>
<dbReference type="InterPro" id="IPR036390">
    <property type="entry name" value="WH_DNA-bd_sf"/>
</dbReference>
<dbReference type="SUPFAM" id="SSF46785">
    <property type="entry name" value="Winged helix' DNA-binding domain"/>
    <property type="match status" value="1"/>
</dbReference>
<dbReference type="Pfam" id="PF12840">
    <property type="entry name" value="HTH_20"/>
    <property type="match status" value="1"/>
</dbReference>
<dbReference type="InterPro" id="IPR036388">
    <property type="entry name" value="WH-like_DNA-bd_sf"/>
</dbReference>
<dbReference type="EMBL" id="CAEZYR010000051">
    <property type="protein sequence ID" value="CAB4746220.1"/>
    <property type="molecule type" value="Genomic_DNA"/>
</dbReference>
<evidence type="ECO:0000313" key="5">
    <source>
        <dbReference type="EMBL" id="CAB4979863.1"/>
    </source>
</evidence>
<dbReference type="PANTHER" id="PTHR33164:SF43">
    <property type="entry name" value="HTH-TYPE TRANSCRIPTIONAL REPRESSOR YETL"/>
    <property type="match status" value="1"/>
</dbReference>
<reference evidence="3" key="1">
    <citation type="submission" date="2020-05" db="EMBL/GenBank/DDBJ databases">
        <authorList>
            <person name="Chiriac C."/>
            <person name="Salcher M."/>
            <person name="Ghai R."/>
            <person name="Kavagutti S V."/>
        </authorList>
    </citation>
    <scope>NUCLEOTIDE SEQUENCE</scope>
</reference>
<dbReference type="EMBL" id="CAFBMH010000029">
    <property type="protein sequence ID" value="CAB4904509.1"/>
    <property type="molecule type" value="Genomic_DNA"/>
</dbReference>
<evidence type="ECO:0000313" key="4">
    <source>
        <dbReference type="EMBL" id="CAB4904509.1"/>
    </source>
</evidence>
<feature type="domain" description="HTH marR-type" evidence="1">
    <location>
        <begin position="10"/>
        <end position="146"/>
    </location>
</feature>